<reference evidence="2" key="1">
    <citation type="submission" date="2014-11" db="EMBL/GenBank/DDBJ databases">
        <authorList>
            <person name="Amaro Gonzalez C."/>
        </authorList>
    </citation>
    <scope>NUCLEOTIDE SEQUENCE</scope>
</reference>
<feature type="region of interest" description="Disordered" evidence="1">
    <location>
        <begin position="20"/>
        <end position="40"/>
    </location>
</feature>
<evidence type="ECO:0000256" key="1">
    <source>
        <dbReference type="SAM" id="MobiDB-lite"/>
    </source>
</evidence>
<accession>A0A0E9U8B9</accession>
<feature type="compositionally biased region" description="Basic residues" evidence="1">
    <location>
        <begin position="24"/>
        <end position="33"/>
    </location>
</feature>
<dbReference type="EMBL" id="GBXM01046491">
    <property type="protein sequence ID" value="JAH62086.1"/>
    <property type="molecule type" value="Transcribed_RNA"/>
</dbReference>
<sequence length="40" mass="4800">MVLQFYQIWNAFKHDSGIRISGEHRRKRERHHVQGAGEPQ</sequence>
<dbReference type="AlphaFoldDB" id="A0A0E9U8B9"/>
<organism evidence="2">
    <name type="scientific">Anguilla anguilla</name>
    <name type="common">European freshwater eel</name>
    <name type="synonym">Muraena anguilla</name>
    <dbReference type="NCBI Taxonomy" id="7936"/>
    <lineage>
        <taxon>Eukaryota</taxon>
        <taxon>Metazoa</taxon>
        <taxon>Chordata</taxon>
        <taxon>Craniata</taxon>
        <taxon>Vertebrata</taxon>
        <taxon>Euteleostomi</taxon>
        <taxon>Actinopterygii</taxon>
        <taxon>Neopterygii</taxon>
        <taxon>Teleostei</taxon>
        <taxon>Anguilliformes</taxon>
        <taxon>Anguillidae</taxon>
        <taxon>Anguilla</taxon>
    </lineage>
</organism>
<name>A0A0E9U8B9_ANGAN</name>
<protein>
    <submittedName>
        <fullName evidence="2">Uncharacterized protein</fullName>
    </submittedName>
</protein>
<evidence type="ECO:0000313" key="2">
    <source>
        <dbReference type="EMBL" id="JAH62086.1"/>
    </source>
</evidence>
<reference evidence="2" key="2">
    <citation type="journal article" date="2015" name="Fish Shellfish Immunol.">
        <title>Early steps in the European eel (Anguilla anguilla)-Vibrio vulnificus interaction in the gills: Role of the RtxA13 toxin.</title>
        <authorList>
            <person name="Callol A."/>
            <person name="Pajuelo D."/>
            <person name="Ebbesson L."/>
            <person name="Teles M."/>
            <person name="MacKenzie S."/>
            <person name="Amaro C."/>
        </authorList>
    </citation>
    <scope>NUCLEOTIDE SEQUENCE</scope>
</reference>
<proteinExistence type="predicted"/>